<dbReference type="NCBIfam" id="TIGR01469">
    <property type="entry name" value="cobA_cysG_Cterm"/>
    <property type="match status" value="1"/>
</dbReference>
<dbReference type="Gene3D" id="3.40.1010.10">
    <property type="entry name" value="Cobalt-precorrin-4 Transmethylase, Domain 1"/>
    <property type="match status" value="1"/>
</dbReference>
<dbReference type="GO" id="GO:0019354">
    <property type="term" value="P:siroheme biosynthetic process"/>
    <property type="evidence" value="ECO:0007669"/>
    <property type="project" value="InterPro"/>
</dbReference>
<proteinExistence type="inferred from homology"/>
<keyword evidence="7" id="KW-0627">Porphyrin biosynthesis</keyword>
<evidence type="ECO:0000259" key="11">
    <source>
        <dbReference type="Pfam" id="PF00590"/>
    </source>
</evidence>
<dbReference type="InterPro" id="IPR000878">
    <property type="entry name" value="4pyrrol_Mease"/>
</dbReference>
<dbReference type="PROSITE" id="PS00839">
    <property type="entry name" value="SUMT_1"/>
    <property type="match status" value="1"/>
</dbReference>
<dbReference type="PROSITE" id="PS00840">
    <property type="entry name" value="SUMT_2"/>
    <property type="match status" value="1"/>
</dbReference>
<dbReference type="Gene3D" id="3.30.950.10">
    <property type="entry name" value="Methyltransferase, Cobalt-precorrin-4 Transmethylase, Domain 2"/>
    <property type="match status" value="1"/>
</dbReference>
<feature type="domain" description="Tetrapyrrole biosynthesis uroporphyrinogen III synthase" evidence="12">
    <location>
        <begin position="278"/>
        <end position="503"/>
    </location>
</feature>
<comment type="similarity">
    <text evidence="1 10">Belongs to the precorrin methyltransferase family.</text>
</comment>
<dbReference type="AlphaFoldDB" id="A0A6J4LHM3"/>
<dbReference type="GO" id="GO:0009236">
    <property type="term" value="P:cobalamin biosynthetic process"/>
    <property type="evidence" value="ECO:0007669"/>
    <property type="project" value="UniProtKB-KW"/>
</dbReference>
<dbReference type="NCBIfam" id="NF004790">
    <property type="entry name" value="PRK06136.1"/>
    <property type="match status" value="1"/>
</dbReference>
<protein>
    <recommendedName>
        <fullName evidence="2">uroporphyrinogen-III C-methyltransferase</fullName>
        <ecNumber evidence="2">2.1.1.107</ecNumber>
    </recommendedName>
</protein>
<accession>A0A6J4LHM3</accession>
<dbReference type="InterPro" id="IPR003043">
    <property type="entry name" value="Uropor_MeTrfase_CS"/>
</dbReference>
<dbReference type="InterPro" id="IPR006366">
    <property type="entry name" value="CobA/CysG_C"/>
</dbReference>
<dbReference type="EMBL" id="CADCTU010000575">
    <property type="protein sequence ID" value="CAA9333462.1"/>
    <property type="molecule type" value="Genomic_DNA"/>
</dbReference>
<dbReference type="SUPFAM" id="SSF53790">
    <property type="entry name" value="Tetrapyrrole methylase"/>
    <property type="match status" value="1"/>
</dbReference>
<sequence>MSAAGGARGGGTVYLVGAGPGDPGLLTVRARELLARCDAVVYDALANRTLLTEAQARGAELHFVGKRGGDERSTRQEAINDLLVRLGLAGKQVVRLKGGDPLVFGRGSEEAQALAAAGVRFEIVPGVTAGVAAAAYAGIPVTHRGLATSVTFVTGHEDPAKDEHQTDWAALARAGGTIVLYMGVKRLPHIVASLAAGGMPMSTPAAAVEWGTHPRQRTVLATLETIVARMLAERIAAPVIVVVGQVAALHDEIAWFDRRPLSGQRVVVTRATAQSGTIVRELAELGAEVLEMPATRVEPLDPAPLRRAVGRLAEYQWLMFTSQNAVRLVWDALREAGRDARALAGLRLCAVGPATADALAQHGIVPDVTPERFVAEGILEAMRGRGDVHAARVLYAAAEGARDVLPAGLRAMGAEVDVLALYRSVPDGEGADELRAALEEGRVDAVTFTSASAVRGLVDAVGADAARRAPGVSIGPVTSEAARAAGIAVAGEADEATIPALVAAVVRALNGGWEVGGRRAEQASSLVAPVTSA</sequence>
<dbReference type="GO" id="GO:0032259">
    <property type="term" value="P:methylation"/>
    <property type="evidence" value="ECO:0007669"/>
    <property type="project" value="UniProtKB-KW"/>
</dbReference>
<dbReference type="InterPro" id="IPR003754">
    <property type="entry name" value="4pyrrol_synth_uPrphyn_synth"/>
</dbReference>
<dbReference type="InterPro" id="IPR036108">
    <property type="entry name" value="4pyrrol_syn_uPrphyn_synt_sf"/>
</dbReference>
<evidence type="ECO:0000256" key="2">
    <source>
        <dbReference type="ARBA" id="ARBA00012162"/>
    </source>
</evidence>
<dbReference type="Gene3D" id="3.40.50.10090">
    <property type="match status" value="2"/>
</dbReference>
<dbReference type="FunFam" id="3.40.1010.10:FF:000001">
    <property type="entry name" value="Siroheme synthase"/>
    <property type="match status" value="1"/>
</dbReference>
<keyword evidence="3" id="KW-0169">Cobalamin biosynthesis</keyword>
<dbReference type="FunFam" id="3.30.950.10:FF:000001">
    <property type="entry name" value="Siroheme synthase"/>
    <property type="match status" value="1"/>
</dbReference>
<evidence type="ECO:0000256" key="4">
    <source>
        <dbReference type="ARBA" id="ARBA00022603"/>
    </source>
</evidence>
<feature type="domain" description="Tetrapyrrole methylase" evidence="11">
    <location>
        <begin position="12"/>
        <end position="226"/>
    </location>
</feature>
<comment type="pathway">
    <text evidence="9">Cofactor biosynthesis; adenosylcobalamin biosynthesis; precorrin-2 from uroporphyrinogen III: step 1/1.</text>
</comment>
<dbReference type="InterPro" id="IPR035996">
    <property type="entry name" value="4pyrrol_Methylase_sf"/>
</dbReference>
<name>A0A6J4LHM3_9BACT</name>
<keyword evidence="6" id="KW-0949">S-adenosyl-L-methionine</keyword>
<dbReference type="PANTHER" id="PTHR45790">
    <property type="entry name" value="SIROHEME SYNTHASE-RELATED"/>
    <property type="match status" value="1"/>
</dbReference>
<dbReference type="Pfam" id="PF02602">
    <property type="entry name" value="HEM4"/>
    <property type="match status" value="1"/>
</dbReference>
<evidence type="ECO:0000256" key="8">
    <source>
        <dbReference type="ARBA" id="ARBA00025705"/>
    </source>
</evidence>
<evidence type="ECO:0000313" key="13">
    <source>
        <dbReference type="EMBL" id="CAA9333462.1"/>
    </source>
</evidence>
<dbReference type="CDD" id="cd06578">
    <property type="entry name" value="HemD"/>
    <property type="match status" value="1"/>
</dbReference>
<evidence type="ECO:0000256" key="10">
    <source>
        <dbReference type="RuleBase" id="RU003960"/>
    </source>
</evidence>
<dbReference type="Pfam" id="PF00590">
    <property type="entry name" value="TP_methylase"/>
    <property type="match status" value="1"/>
</dbReference>
<dbReference type="GO" id="GO:0004852">
    <property type="term" value="F:uroporphyrinogen-III synthase activity"/>
    <property type="evidence" value="ECO:0007669"/>
    <property type="project" value="InterPro"/>
</dbReference>
<evidence type="ECO:0000256" key="1">
    <source>
        <dbReference type="ARBA" id="ARBA00005879"/>
    </source>
</evidence>
<evidence type="ECO:0000256" key="6">
    <source>
        <dbReference type="ARBA" id="ARBA00022691"/>
    </source>
</evidence>
<evidence type="ECO:0000256" key="5">
    <source>
        <dbReference type="ARBA" id="ARBA00022679"/>
    </source>
</evidence>
<dbReference type="InterPro" id="IPR050161">
    <property type="entry name" value="Siro_Cobalamin_biosynth"/>
</dbReference>
<dbReference type="PANTHER" id="PTHR45790:SF3">
    <property type="entry name" value="S-ADENOSYL-L-METHIONINE-DEPENDENT UROPORPHYRINOGEN III METHYLTRANSFERASE, CHLOROPLASTIC"/>
    <property type="match status" value="1"/>
</dbReference>
<gene>
    <name evidence="13" type="ORF">AVDCRST_MAG11-2586</name>
</gene>
<dbReference type="GO" id="GO:0004851">
    <property type="term" value="F:uroporphyrin-III C-methyltransferase activity"/>
    <property type="evidence" value="ECO:0007669"/>
    <property type="project" value="UniProtKB-EC"/>
</dbReference>
<evidence type="ECO:0000256" key="9">
    <source>
        <dbReference type="ARBA" id="ARBA00060548"/>
    </source>
</evidence>
<organism evidence="13">
    <name type="scientific">uncultured Gemmatimonadaceae bacterium</name>
    <dbReference type="NCBI Taxonomy" id="246130"/>
    <lineage>
        <taxon>Bacteria</taxon>
        <taxon>Pseudomonadati</taxon>
        <taxon>Gemmatimonadota</taxon>
        <taxon>Gemmatimonadia</taxon>
        <taxon>Gemmatimonadales</taxon>
        <taxon>Gemmatimonadaceae</taxon>
        <taxon>environmental samples</taxon>
    </lineage>
</organism>
<dbReference type="InterPro" id="IPR014776">
    <property type="entry name" value="4pyrrole_Mease_sub2"/>
</dbReference>
<comment type="pathway">
    <text evidence="8">Porphyrin-containing compound metabolism; siroheme biosynthesis; precorrin-2 from uroporphyrinogen III: step 1/1.</text>
</comment>
<evidence type="ECO:0000259" key="12">
    <source>
        <dbReference type="Pfam" id="PF02602"/>
    </source>
</evidence>
<dbReference type="InterPro" id="IPR014777">
    <property type="entry name" value="4pyrrole_Mease_sub1"/>
</dbReference>
<dbReference type="SUPFAM" id="SSF69618">
    <property type="entry name" value="HemD-like"/>
    <property type="match status" value="1"/>
</dbReference>
<keyword evidence="5 10" id="KW-0808">Transferase</keyword>
<keyword evidence="4 10" id="KW-0489">Methyltransferase</keyword>
<dbReference type="EC" id="2.1.1.107" evidence="2"/>
<dbReference type="CDD" id="cd11642">
    <property type="entry name" value="SUMT"/>
    <property type="match status" value="1"/>
</dbReference>
<evidence type="ECO:0000256" key="3">
    <source>
        <dbReference type="ARBA" id="ARBA00022573"/>
    </source>
</evidence>
<evidence type="ECO:0000256" key="7">
    <source>
        <dbReference type="ARBA" id="ARBA00023244"/>
    </source>
</evidence>
<reference evidence="13" key="1">
    <citation type="submission" date="2020-02" db="EMBL/GenBank/DDBJ databases">
        <authorList>
            <person name="Meier V. D."/>
        </authorList>
    </citation>
    <scope>NUCLEOTIDE SEQUENCE</scope>
    <source>
        <strain evidence="13">AVDCRST_MAG11</strain>
    </source>
</reference>